<dbReference type="AlphaFoldDB" id="A0A8H3VS22"/>
<protein>
    <submittedName>
        <fullName evidence="1">Uncharacterized protein</fullName>
    </submittedName>
</protein>
<evidence type="ECO:0000313" key="2">
    <source>
        <dbReference type="Proteomes" id="UP000490939"/>
    </source>
</evidence>
<organism evidence="1 2">
    <name type="scientific">Venturia inaequalis</name>
    <name type="common">Apple scab fungus</name>
    <dbReference type="NCBI Taxonomy" id="5025"/>
    <lineage>
        <taxon>Eukaryota</taxon>
        <taxon>Fungi</taxon>
        <taxon>Dikarya</taxon>
        <taxon>Ascomycota</taxon>
        <taxon>Pezizomycotina</taxon>
        <taxon>Dothideomycetes</taxon>
        <taxon>Pleosporomycetidae</taxon>
        <taxon>Venturiales</taxon>
        <taxon>Venturiaceae</taxon>
        <taxon>Venturia</taxon>
    </lineage>
</organism>
<dbReference type="Proteomes" id="UP000490939">
    <property type="component" value="Unassembled WGS sequence"/>
</dbReference>
<reference evidence="1 2" key="1">
    <citation type="submission" date="2019-07" db="EMBL/GenBank/DDBJ databases">
        <title>Venturia inaequalis Genome Resource.</title>
        <authorList>
            <person name="Lichtner F.J."/>
        </authorList>
    </citation>
    <scope>NUCLEOTIDE SEQUENCE [LARGE SCALE GENOMIC DNA]</scope>
    <source>
        <strain evidence="1 2">DMI_063113</strain>
    </source>
</reference>
<sequence>MRAFSNCGLKTSTPLGGSWTSLHHLELLAAKHSSESGDLATPFSEDVVSRRPWNISDATRYRNRLSRCTASGLGQPILHIDGQPGISRIDDTIESSY</sequence>
<gene>
    <name evidence="1" type="ORF">EG327_002020</name>
</gene>
<keyword evidence="2" id="KW-1185">Reference proteome</keyword>
<proteinExistence type="predicted"/>
<accession>A0A8H3VS22</accession>
<dbReference type="EMBL" id="WNWR01000016">
    <property type="protein sequence ID" value="KAE9993980.1"/>
    <property type="molecule type" value="Genomic_DNA"/>
</dbReference>
<evidence type="ECO:0000313" key="1">
    <source>
        <dbReference type="EMBL" id="KAE9993980.1"/>
    </source>
</evidence>
<comment type="caution">
    <text evidence="1">The sequence shown here is derived from an EMBL/GenBank/DDBJ whole genome shotgun (WGS) entry which is preliminary data.</text>
</comment>
<name>A0A8H3VS22_VENIN</name>